<organism evidence="1 2">
    <name type="scientific">Phytophthora palmivora</name>
    <dbReference type="NCBI Taxonomy" id="4796"/>
    <lineage>
        <taxon>Eukaryota</taxon>
        <taxon>Sar</taxon>
        <taxon>Stramenopiles</taxon>
        <taxon>Oomycota</taxon>
        <taxon>Peronosporomycetes</taxon>
        <taxon>Peronosporales</taxon>
        <taxon>Peronosporaceae</taxon>
        <taxon>Phytophthora</taxon>
    </lineage>
</organism>
<protein>
    <recommendedName>
        <fullName evidence="3">Reverse transcriptase RNase H-like domain-containing protein</fullName>
    </recommendedName>
</protein>
<evidence type="ECO:0000313" key="2">
    <source>
        <dbReference type="Proteomes" id="UP000237271"/>
    </source>
</evidence>
<comment type="caution">
    <text evidence="1">The sequence shown here is derived from an EMBL/GenBank/DDBJ whole genome shotgun (WGS) entry which is preliminary data.</text>
</comment>
<reference evidence="1 2" key="1">
    <citation type="journal article" date="2017" name="Genome Biol. Evol.">
        <title>Phytophthora megakarya and P. palmivora, closely related causal agents of cacao black pod rot, underwent increases in genome sizes and gene numbers by different mechanisms.</title>
        <authorList>
            <person name="Ali S.S."/>
            <person name="Shao J."/>
            <person name="Lary D.J."/>
            <person name="Kronmiller B."/>
            <person name="Shen D."/>
            <person name="Strem M.D."/>
            <person name="Amoako-Attah I."/>
            <person name="Akrofi A.Y."/>
            <person name="Begoude B.A."/>
            <person name="Ten Hoopen G.M."/>
            <person name="Coulibaly K."/>
            <person name="Kebe B.I."/>
            <person name="Melnick R.L."/>
            <person name="Guiltinan M.J."/>
            <person name="Tyler B.M."/>
            <person name="Meinhardt L.W."/>
            <person name="Bailey B.A."/>
        </authorList>
    </citation>
    <scope>NUCLEOTIDE SEQUENCE [LARGE SCALE GENOMIC DNA]</scope>
    <source>
        <strain evidence="2">sbr112.9</strain>
    </source>
</reference>
<dbReference type="OrthoDB" id="118948at2759"/>
<keyword evidence="2" id="KW-1185">Reference proteome</keyword>
<evidence type="ECO:0008006" key="3">
    <source>
        <dbReference type="Google" id="ProtNLM"/>
    </source>
</evidence>
<accession>A0A2P4XPM8</accession>
<proteinExistence type="predicted"/>
<evidence type="ECO:0000313" key="1">
    <source>
        <dbReference type="EMBL" id="POM67502.1"/>
    </source>
</evidence>
<dbReference type="AlphaFoldDB" id="A0A2P4XPM8"/>
<dbReference type="EMBL" id="NCKW01009031">
    <property type="protein sequence ID" value="POM67502.1"/>
    <property type="molecule type" value="Genomic_DNA"/>
</dbReference>
<sequence>MNEWALSSTLRQEHDGKLLPFGFANDAEMNYHPAEKEILALLLLLKVGPSPRLYAVSTLYRVHKSKTLFGRTTQFAVMLSPWHLVVQRAKERDCSFAQLLQAGLTSFVNLE</sequence>
<dbReference type="Proteomes" id="UP000237271">
    <property type="component" value="Unassembled WGS sequence"/>
</dbReference>
<name>A0A2P4XPM8_9STRA</name>
<gene>
    <name evidence="1" type="ORF">PHPALM_16486</name>
</gene>